<dbReference type="EMBL" id="CP006585">
    <property type="protein sequence ID" value="AGW13184.1"/>
    <property type="molecule type" value="Genomic_DNA"/>
</dbReference>
<evidence type="ECO:0000313" key="2">
    <source>
        <dbReference type="Proteomes" id="UP000016587"/>
    </source>
</evidence>
<dbReference type="Proteomes" id="UP000016587">
    <property type="component" value="Chromosome"/>
</dbReference>
<dbReference type="KEGG" id="dgg:DGI_1333"/>
<accession>T2GAI1</accession>
<gene>
    <name evidence="1" type="ORF">DGI_1333</name>
</gene>
<organism evidence="1 2">
    <name type="scientific">Megalodesulfovibrio gigas (strain ATCC 19364 / DSM 1382 / NCIMB 9332 / VKM B-1759)</name>
    <name type="common">Desulfovibrio gigas</name>
    <dbReference type="NCBI Taxonomy" id="1121448"/>
    <lineage>
        <taxon>Bacteria</taxon>
        <taxon>Pseudomonadati</taxon>
        <taxon>Thermodesulfobacteriota</taxon>
        <taxon>Desulfovibrionia</taxon>
        <taxon>Desulfovibrionales</taxon>
        <taxon>Desulfovibrionaceae</taxon>
        <taxon>Megalodesulfovibrio</taxon>
    </lineage>
</organism>
<reference evidence="2" key="2">
    <citation type="submission" date="2013-07" db="EMBL/GenBank/DDBJ databases">
        <authorList>
            <person name="Morais-Silva F.O."/>
            <person name="Rezende A.M."/>
            <person name="Pimentel C."/>
            <person name="Resende D.M."/>
            <person name="Santos C.I."/>
            <person name="Clemente C."/>
            <person name="de Oliveira L.M."/>
            <person name="da Silva S.M."/>
            <person name="Costa D.A."/>
            <person name="Varela-Raposo A."/>
            <person name="Horacio E.C.A."/>
            <person name="Matos M."/>
            <person name="Flores O."/>
            <person name="Ruiz J.C."/>
            <person name="Rodrigues-Pousada C."/>
        </authorList>
    </citation>
    <scope>NUCLEOTIDE SEQUENCE [LARGE SCALE GENOMIC DNA]</scope>
    <source>
        <strain evidence="2">ATCC 19364 / DSM 1382 / NCIMB 9332 / VKM B-1759</strain>
    </source>
</reference>
<proteinExistence type="predicted"/>
<protein>
    <submittedName>
        <fullName evidence="1">Uncharacterized protein</fullName>
    </submittedName>
</protein>
<dbReference type="AlphaFoldDB" id="T2GAI1"/>
<name>T2GAI1_MEGG1</name>
<evidence type="ECO:0000313" key="1">
    <source>
        <dbReference type="EMBL" id="AGW13184.1"/>
    </source>
</evidence>
<keyword evidence="2" id="KW-1185">Reference proteome</keyword>
<dbReference type="OrthoDB" id="5458356at2"/>
<sequence>MIVIYDFDQTMAMDGPISYLKFQEKLHPINMLRMKAYFAQAIDTHGRYARLEELIQGDATVRDHLLEELNRFAIVPGYSLDTAEGMAEFLTFLRFLFNVNQRQVKRELCDMLMDGESDHHHHHEHGPDCGCGGH</sequence>
<dbReference type="RefSeq" id="WP_021759979.1">
    <property type="nucleotide sequence ID" value="NC_022444.1"/>
</dbReference>
<dbReference type="PATRIC" id="fig|1121448.10.peg.1330"/>
<reference evidence="1 2" key="1">
    <citation type="journal article" date="2013" name="J. Bacteriol.">
        <title>Roles of HynAB and Ech, the only two hydrogenases found in the model sulfate reducer Desulfovibrio gigas.</title>
        <authorList>
            <person name="Morais-Silva F.O."/>
            <person name="Santos C.I."/>
            <person name="Rodrigues R."/>
            <person name="Pereira I.A."/>
            <person name="Rodrigues-Pousada C."/>
        </authorList>
    </citation>
    <scope>NUCLEOTIDE SEQUENCE [LARGE SCALE GENOMIC DNA]</scope>
    <source>
        <strain evidence="2">ATCC 19364 / DSM 1382 / NCIMB 9332 / VKM B-1759</strain>
    </source>
</reference>
<dbReference type="HOGENOM" id="CLU_1892827_0_0_7"/>